<evidence type="ECO:0000313" key="1">
    <source>
        <dbReference type="EMBL" id="AVY05510.1"/>
    </source>
</evidence>
<dbReference type="Pfam" id="PF10604">
    <property type="entry name" value="Polyketide_cyc2"/>
    <property type="match status" value="1"/>
</dbReference>
<dbReference type="AlphaFoldDB" id="A0A2R4QF18"/>
<dbReference type="PANTHER" id="PTHR39332:SF7">
    <property type="entry name" value="SRPBCC FAMILY PROTEIN"/>
    <property type="match status" value="1"/>
</dbReference>
<organism evidence="1">
    <name type="scientific">Nodulisporium sp</name>
    <dbReference type="NCBI Taxonomy" id="1897413"/>
    <lineage>
        <taxon>Eukaryota</taxon>
        <taxon>Fungi</taxon>
        <taxon>Dikarya</taxon>
        <taxon>Ascomycota</taxon>
        <taxon>Pezizomycotina</taxon>
        <taxon>Sordariomycetes</taxon>
        <taxon>Xylariomycetidae</taxon>
        <taxon>Xylariales</taxon>
        <taxon>Xylariaceae</taxon>
        <taxon>Nodulisporium</taxon>
    </lineage>
</organism>
<dbReference type="InterPro" id="IPR023393">
    <property type="entry name" value="START-like_dom_sf"/>
</dbReference>
<protein>
    <submittedName>
        <fullName evidence="1">Bet v1-like protein</fullName>
    </submittedName>
</protein>
<gene>
    <name evidence="1" type="primary">vidC</name>
</gene>
<dbReference type="PANTHER" id="PTHR39332">
    <property type="entry name" value="BLL4707 PROTEIN"/>
    <property type="match status" value="1"/>
</dbReference>
<name>A0A2R4QF18_9PEZI</name>
<dbReference type="InterPro" id="IPR019587">
    <property type="entry name" value="Polyketide_cyclase/dehydratase"/>
</dbReference>
<dbReference type="SUPFAM" id="SSF55961">
    <property type="entry name" value="Bet v1-like"/>
    <property type="match status" value="1"/>
</dbReference>
<reference evidence="1" key="1">
    <citation type="submission" date="2018-02" db="EMBL/GenBank/DDBJ databases">
        <title>Biosynthetic Pathway for Furanosteroid Demethoxyviridin and Identification of an Unusual Pregnane Side-chain Cleavage.</title>
        <authorList>
            <person name="Wang G.-Q."/>
            <person name="Chen G.-D."/>
            <person name="Qin S.-Y."/>
            <person name="Hu D."/>
            <person name="Awakawa T."/>
            <person name="Li S.-Y."/>
            <person name="Lv J.-M."/>
            <person name="Wang C.-X."/>
            <person name="Yao X.-S."/>
            <person name="Abe I."/>
            <person name="Gao H."/>
        </authorList>
    </citation>
    <scope>NUCLEOTIDE SEQUENCE</scope>
    <source>
        <strain evidence="1">JNvid</strain>
    </source>
</reference>
<proteinExistence type="predicted"/>
<accession>A0A2R4QF18</accession>
<sequence>MEPKLVPLSFTESAVINIPLDSLWPRLKLRDISKFYTAIKRSEVVESGPEQRDRVKWYFEDGTVLEQVVVECSDDEHCSSFVIVNVEPWGLPYAGAGSTIRAYPVTSGSAEGSTLVQWSAHYPDGVGDEVIADARQKRREGLADLAKAAENWRSSK</sequence>
<dbReference type="EMBL" id="MG886384">
    <property type="protein sequence ID" value="AVY05510.1"/>
    <property type="molecule type" value="Genomic_DNA"/>
</dbReference>
<dbReference type="Gene3D" id="3.30.530.20">
    <property type="match status" value="1"/>
</dbReference>